<dbReference type="SUPFAM" id="SSF88946">
    <property type="entry name" value="Sigma2 domain of RNA polymerase sigma factors"/>
    <property type="match status" value="1"/>
</dbReference>
<dbReference type="GO" id="GO:0006352">
    <property type="term" value="P:DNA-templated transcription initiation"/>
    <property type="evidence" value="ECO:0007669"/>
    <property type="project" value="InterPro"/>
</dbReference>
<feature type="domain" description="RNA polymerase sigma factor 70 region 4 type 2" evidence="7">
    <location>
        <begin position="128"/>
        <end position="168"/>
    </location>
</feature>
<dbReference type="InterPro" id="IPR036388">
    <property type="entry name" value="WH-like_DNA-bd_sf"/>
</dbReference>
<keyword evidence="4" id="KW-0238">DNA-binding</keyword>
<dbReference type="InterPro" id="IPR013324">
    <property type="entry name" value="RNA_pol_sigma_r3/r4-like"/>
</dbReference>
<dbReference type="InterPro" id="IPR014284">
    <property type="entry name" value="RNA_pol_sigma-70_dom"/>
</dbReference>
<dbReference type="NCBIfam" id="TIGR02937">
    <property type="entry name" value="sigma70-ECF"/>
    <property type="match status" value="1"/>
</dbReference>
<evidence type="ECO:0000256" key="2">
    <source>
        <dbReference type="ARBA" id="ARBA00023015"/>
    </source>
</evidence>
<dbReference type="InterPro" id="IPR007627">
    <property type="entry name" value="RNA_pol_sigma70_r2"/>
</dbReference>
<feature type="domain" description="RNA polymerase sigma-70 region 2" evidence="6">
    <location>
        <begin position="23"/>
        <end position="86"/>
    </location>
</feature>
<organism evidence="8 9">
    <name type="scientific">Paraburkholderia eburnea</name>
    <dbReference type="NCBI Taxonomy" id="1189126"/>
    <lineage>
        <taxon>Bacteria</taxon>
        <taxon>Pseudomonadati</taxon>
        <taxon>Pseudomonadota</taxon>
        <taxon>Betaproteobacteria</taxon>
        <taxon>Burkholderiales</taxon>
        <taxon>Burkholderiaceae</taxon>
        <taxon>Paraburkholderia</taxon>
    </lineage>
</organism>
<evidence type="ECO:0000256" key="1">
    <source>
        <dbReference type="ARBA" id="ARBA00010641"/>
    </source>
</evidence>
<keyword evidence="3" id="KW-0731">Sigma factor</keyword>
<dbReference type="GO" id="GO:0003677">
    <property type="term" value="F:DNA binding"/>
    <property type="evidence" value="ECO:0007669"/>
    <property type="project" value="UniProtKB-KW"/>
</dbReference>
<accession>A0A2S4MA39</accession>
<sequence length="193" mass="22280">MEPPPTSQPMTDRDSEITATVVRERTRLVNFIRRRIRDQDDAEDILQDVFHEFVQAYRLPAPIEQASAWLFRAARNRIVDRFRKKKEQPLADLSKPEDEADSEYRLDLALPAHDAGPEALYARSLLLKALQEALDELPPNQREVFIAHELEGRSFKELAAQSGVALNTLLARKRYAVLHLRARLQPIYDELDI</sequence>
<dbReference type="Proteomes" id="UP000237381">
    <property type="component" value="Unassembled WGS sequence"/>
</dbReference>
<gene>
    <name evidence="8" type="ORF">B0G62_106157</name>
</gene>
<reference evidence="8 9" key="1">
    <citation type="submission" date="2018-01" db="EMBL/GenBank/DDBJ databases">
        <title>Genomic Encyclopedia of Type Strains, Phase III (KMG-III): the genomes of soil and plant-associated and newly described type strains.</title>
        <authorList>
            <person name="Whitman W."/>
        </authorList>
    </citation>
    <scope>NUCLEOTIDE SEQUENCE [LARGE SCALE GENOMIC DNA]</scope>
    <source>
        <strain evidence="8 9">JCM 18070</strain>
    </source>
</reference>
<dbReference type="AlphaFoldDB" id="A0A2S4MA39"/>
<dbReference type="InterPro" id="IPR013249">
    <property type="entry name" value="RNA_pol_sigma70_r4_t2"/>
</dbReference>
<evidence type="ECO:0000259" key="7">
    <source>
        <dbReference type="Pfam" id="PF08281"/>
    </source>
</evidence>
<dbReference type="RefSeq" id="WP_181315584.1">
    <property type="nucleotide sequence ID" value="NZ_PQGA01000006.1"/>
</dbReference>
<dbReference type="Pfam" id="PF08281">
    <property type="entry name" value="Sigma70_r4_2"/>
    <property type="match status" value="1"/>
</dbReference>
<keyword evidence="9" id="KW-1185">Reference proteome</keyword>
<dbReference type="Gene3D" id="1.10.1740.10">
    <property type="match status" value="1"/>
</dbReference>
<evidence type="ECO:0000313" key="8">
    <source>
        <dbReference type="EMBL" id="POR51623.1"/>
    </source>
</evidence>
<dbReference type="EMBL" id="PQGA01000006">
    <property type="protein sequence ID" value="POR51623.1"/>
    <property type="molecule type" value="Genomic_DNA"/>
</dbReference>
<evidence type="ECO:0000313" key="9">
    <source>
        <dbReference type="Proteomes" id="UP000237381"/>
    </source>
</evidence>
<dbReference type="GO" id="GO:0016987">
    <property type="term" value="F:sigma factor activity"/>
    <property type="evidence" value="ECO:0007669"/>
    <property type="project" value="UniProtKB-KW"/>
</dbReference>
<dbReference type="PANTHER" id="PTHR43133:SF8">
    <property type="entry name" value="RNA POLYMERASE SIGMA FACTOR HI_1459-RELATED"/>
    <property type="match status" value="1"/>
</dbReference>
<dbReference type="Gene3D" id="1.10.10.10">
    <property type="entry name" value="Winged helix-like DNA-binding domain superfamily/Winged helix DNA-binding domain"/>
    <property type="match status" value="1"/>
</dbReference>
<evidence type="ECO:0000256" key="4">
    <source>
        <dbReference type="ARBA" id="ARBA00023125"/>
    </source>
</evidence>
<evidence type="ECO:0000256" key="3">
    <source>
        <dbReference type="ARBA" id="ARBA00023082"/>
    </source>
</evidence>
<dbReference type="InterPro" id="IPR013325">
    <property type="entry name" value="RNA_pol_sigma_r2"/>
</dbReference>
<protein>
    <submittedName>
        <fullName evidence="8">RNA polymerase RpoE-like sigma-24 subunit</fullName>
    </submittedName>
</protein>
<comment type="caution">
    <text evidence="8">The sequence shown here is derived from an EMBL/GenBank/DDBJ whole genome shotgun (WGS) entry which is preliminary data.</text>
</comment>
<dbReference type="SUPFAM" id="SSF88659">
    <property type="entry name" value="Sigma3 and sigma4 domains of RNA polymerase sigma factors"/>
    <property type="match status" value="1"/>
</dbReference>
<evidence type="ECO:0000259" key="6">
    <source>
        <dbReference type="Pfam" id="PF04542"/>
    </source>
</evidence>
<dbReference type="Pfam" id="PF04542">
    <property type="entry name" value="Sigma70_r2"/>
    <property type="match status" value="1"/>
</dbReference>
<dbReference type="InterPro" id="IPR039425">
    <property type="entry name" value="RNA_pol_sigma-70-like"/>
</dbReference>
<proteinExistence type="inferred from homology"/>
<name>A0A2S4MA39_9BURK</name>
<keyword evidence="2" id="KW-0805">Transcription regulation</keyword>
<dbReference type="PANTHER" id="PTHR43133">
    <property type="entry name" value="RNA POLYMERASE ECF-TYPE SIGMA FACTO"/>
    <property type="match status" value="1"/>
</dbReference>
<keyword evidence="5" id="KW-0804">Transcription</keyword>
<evidence type="ECO:0000256" key="5">
    <source>
        <dbReference type="ARBA" id="ARBA00023163"/>
    </source>
</evidence>
<comment type="similarity">
    <text evidence="1">Belongs to the sigma-70 factor family. ECF subfamily.</text>
</comment>